<protein>
    <submittedName>
        <fullName evidence="2">Uncharacterized protein</fullName>
    </submittedName>
</protein>
<evidence type="ECO:0000313" key="3">
    <source>
        <dbReference type="Proteomes" id="UP001176941"/>
    </source>
</evidence>
<dbReference type="EMBL" id="OX459946">
    <property type="protein sequence ID" value="CAI9153155.1"/>
    <property type="molecule type" value="Genomic_DNA"/>
</dbReference>
<evidence type="ECO:0000313" key="2">
    <source>
        <dbReference type="EMBL" id="CAI9153155.1"/>
    </source>
</evidence>
<dbReference type="Proteomes" id="UP001176941">
    <property type="component" value="Chromosome 10"/>
</dbReference>
<accession>A0ABN8XWX9</accession>
<feature type="region of interest" description="Disordered" evidence="1">
    <location>
        <begin position="65"/>
        <end position="90"/>
    </location>
</feature>
<gene>
    <name evidence="2" type="ORF">MRATA1EN1_LOCUS2117</name>
</gene>
<sequence>MPSATPPLRSAVARKQASTLWLWPGPANELARRCPAVRRWAVTCGARGRELRVARGGARLVSLRSDGGLNSPSTAVAIGPGQGRGSVSEH</sequence>
<proteinExistence type="predicted"/>
<organism evidence="2 3">
    <name type="scientific">Rangifer tarandus platyrhynchus</name>
    <name type="common">Svalbard reindeer</name>
    <dbReference type="NCBI Taxonomy" id="3082113"/>
    <lineage>
        <taxon>Eukaryota</taxon>
        <taxon>Metazoa</taxon>
        <taxon>Chordata</taxon>
        <taxon>Craniata</taxon>
        <taxon>Vertebrata</taxon>
        <taxon>Euteleostomi</taxon>
        <taxon>Mammalia</taxon>
        <taxon>Eutheria</taxon>
        <taxon>Laurasiatheria</taxon>
        <taxon>Artiodactyla</taxon>
        <taxon>Ruminantia</taxon>
        <taxon>Pecora</taxon>
        <taxon>Cervidae</taxon>
        <taxon>Odocoileinae</taxon>
        <taxon>Rangifer</taxon>
    </lineage>
</organism>
<reference evidence="2" key="1">
    <citation type="submission" date="2023-04" db="EMBL/GenBank/DDBJ databases">
        <authorList>
            <consortium name="ELIXIR-Norway"/>
        </authorList>
    </citation>
    <scope>NUCLEOTIDE SEQUENCE [LARGE SCALE GENOMIC DNA]</scope>
</reference>
<name>A0ABN8XWX9_RANTA</name>
<evidence type="ECO:0000256" key="1">
    <source>
        <dbReference type="SAM" id="MobiDB-lite"/>
    </source>
</evidence>
<keyword evidence="3" id="KW-1185">Reference proteome</keyword>